<feature type="transmembrane region" description="Helical" evidence="8">
    <location>
        <begin position="326"/>
        <end position="342"/>
    </location>
</feature>
<dbReference type="GO" id="GO:0005351">
    <property type="term" value="F:carbohydrate:proton symporter activity"/>
    <property type="evidence" value="ECO:0007669"/>
    <property type="project" value="TreeGrafter"/>
</dbReference>
<dbReference type="InterPro" id="IPR005829">
    <property type="entry name" value="Sugar_transporter_CS"/>
</dbReference>
<organism evidence="10 11">
    <name type="scientific">Hyaloscypha variabilis (strain UAMH 11265 / GT02V1 / F)</name>
    <name type="common">Meliniomyces variabilis</name>
    <dbReference type="NCBI Taxonomy" id="1149755"/>
    <lineage>
        <taxon>Eukaryota</taxon>
        <taxon>Fungi</taxon>
        <taxon>Dikarya</taxon>
        <taxon>Ascomycota</taxon>
        <taxon>Pezizomycotina</taxon>
        <taxon>Leotiomycetes</taxon>
        <taxon>Helotiales</taxon>
        <taxon>Hyaloscyphaceae</taxon>
        <taxon>Hyaloscypha</taxon>
        <taxon>Hyaloscypha variabilis</taxon>
    </lineage>
</organism>
<dbReference type="InterPro" id="IPR050360">
    <property type="entry name" value="MFS_Sugar_Transporters"/>
</dbReference>
<feature type="transmembrane region" description="Helical" evidence="8">
    <location>
        <begin position="7"/>
        <end position="30"/>
    </location>
</feature>
<feature type="transmembrane region" description="Helical" evidence="8">
    <location>
        <begin position="50"/>
        <end position="73"/>
    </location>
</feature>
<keyword evidence="3 7" id="KW-0813">Transport</keyword>
<dbReference type="PROSITE" id="PS50850">
    <property type="entry name" value="MFS"/>
    <property type="match status" value="1"/>
</dbReference>
<dbReference type="PANTHER" id="PTHR48022:SF11">
    <property type="entry name" value="MONOSACCHARIDE TRANSPORTER (HXT8), PUTATIVE (AFU_ORTHOLOGUE AFUA_2G08120)-RELATED"/>
    <property type="match status" value="1"/>
</dbReference>
<dbReference type="NCBIfam" id="TIGR00879">
    <property type="entry name" value="SP"/>
    <property type="match status" value="1"/>
</dbReference>
<protein>
    <submittedName>
        <fullName evidence="10">General substrate transporter</fullName>
    </submittedName>
</protein>
<dbReference type="InterPro" id="IPR036259">
    <property type="entry name" value="MFS_trans_sf"/>
</dbReference>
<evidence type="ECO:0000256" key="6">
    <source>
        <dbReference type="ARBA" id="ARBA00023136"/>
    </source>
</evidence>
<feature type="domain" description="Major facilitator superfamily (MFS) profile" evidence="9">
    <location>
        <begin position="11"/>
        <end position="471"/>
    </location>
</feature>
<reference evidence="10 11" key="1">
    <citation type="submission" date="2016-04" db="EMBL/GenBank/DDBJ databases">
        <title>A degradative enzymes factory behind the ericoid mycorrhizal symbiosis.</title>
        <authorList>
            <consortium name="DOE Joint Genome Institute"/>
            <person name="Martino E."/>
            <person name="Morin E."/>
            <person name="Grelet G."/>
            <person name="Kuo A."/>
            <person name="Kohler A."/>
            <person name="Daghino S."/>
            <person name="Barry K."/>
            <person name="Choi C."/>
            <person name="Cichocki N."/>
            <person name="Clum A."/>
            <person name="Copeland A."/>
            <person name="Hainaut M."/>
            <person name="Haridas S."/>
            <person name="Labutti K."/>
            <person name="Lindquist E."/>
            <person name="Lipzen A."/>
            <person name="Khouja H.-R."/>
            <person name="Murat C."/>
            <person name="Ohm R."/>
            <person name="Olson A."/>
            <person name="Spatafora J."/>
            <person name="Veneault-Fourrey C."/>
            <person name="Henrissat B."/>
            <person name="Grigoriev I."/>
            <person name="Martin F."/>
            <person name="Perotto S."/>
        </authorList>
    </citation>
    <scope>NUCLEOTIDE SEQUENCE [LARGE SCALE GENOMIC DNA]</scope>
    <source>
        <strain evidence="10 11">F</strain>
    </source>
</reference>
<feature type="transmembrane region" description="Helical" evidence="8">
    <location>
        <begin position="448"/>
        <end position="467"/>
    </location>
</feature>
<keyword evidence="6 8" id="KW-0472">Membrane</keyword>
<comment type="subcellular location">
    <subcellularLocation>
        <location evidence="1">Membrane</location>
        <topology evidence="1">Multi-pass membrane protein</topology>
    </subcellularLocation>
</comment>
<dbReference type="AlphaFoldDB" id="A0A2J6SB25"/>
<dbReference type="PRINTS" id="PR00171">
    <property type="entry name" value="SUGRTRNSPORT"/>
</dbReference>
<dbReference type="PROSITE" id="PS00217">
    <property type="entry name" value="SUGAR_TRANSPORT_2"/>
    <property type="match status" value="1"/>
</dbReference>
<feature type="transmembrane region" description="Helical" evidence="8">
    <location>
        <begin position="380"/>
        <end position="398"/>
    </location>
</feature>
<evidence type="ECO:0000259" key="9">
    <source>
        <dbReference type="PROSITE" id="PS50850"/>
    </source>
</evidence>
<evidence type="ECO:0000256" key="5">
    <source>
        <dbReference type="ARBA" id="ARBA00022989"/>
    </source>
</evidence>
<dbReference type="InterPro" id="IPR003663">
    <property type="entry name" value="Sugar/inositol_transpt"/>
</dbReference>
<dbReference type="PROSITE" id="PS00216">
    <property type="entry name" value="SUGAR_TRANSPORT_1"/>
    <property type="match status" value="1"/>
</dbReference>
<accession>A0A2J6SB25</accession>
<evidence type="ECO:0000256" key="3">
    <source>
        <dbReference type="ARBA" id="ARBA00022448"/>
    </source>
</evidence>
<evidence type="ECO:0000313" key="10">
    <source>
        <dbReference type="EMBL" id="PMD47956.1"/>
    </source>
</evidence>
<keyword evidence="4 8" id="KW-0812">Transmembrane</keyword>
<sequence>MANLTLYNIGIIAITCLGGFTYGFGFAVFVSSIGQPGFYAYFKLDPTSSYTASVLGAVNALFGFGAALGAIVQGWTADSLGRKKAFSVAAVCSIIGGALTAGAVQIAMLITVRLLQGFGLGMIICLVPLYISEVAPAHIRGRLSGLTVLSFGIGYVLCPFISIGTFHASNQELAWRLPLALACVGPLALLVGLPFIPESPRYLAWIGQNAEAWAVIQRIHNDPSDPSNSFAHAEFTQIVRQVEHDKEQKAGYIQMFLKPSWRRRSLLVMFLTFASQSTGILGITNFMVIILQTLGLEGDMPLLLIGTYGLFFVSLEIAVIDISKGIYSIVGTIAVVVALGIVDHVGRRTMLLCGYPAIAAVLLAEALLQWRYVGTTDKAGNAAALFFIFIYIICYQLVDSPSFIWAAEVFPTTIRAKGIGLTFFSYFVGSITYTTPAALAFKNIKWGMYLLWMGLCIISAFIVYFFIPETARLPMEEIGALFGDEVVIHLTSDGHGILEDKMEVEVVHIENQGEKIV</sequence>
<dbReference type="Gene3D" id="1.20.1250.20">
    <property type="entry name" value="MFS general substrate transporter like domains"/>
    <property type="match status" value="1"/>
</dbReference>
<feature type="transmembrane region" description="Helical" evidence="8">
    <location>
        <begin position="143"/>
        <end position="163"/>
    </location>
</feature>
<keyword evidence="5 8" id="KW-1133">Transmembrane helix</keyword>
<dbReference type="InterPro" id="IPR005828">
    <property type="entry name" value="MFS_sugar_transport-like"/>
</dbReference>
<dbReference type="EMBL" id="KZ613938">
    <property type="protein sequence ID" value="PMD47956.1"/>
    <property type="molecule type" value="Genomic_DNA"/>
</dbReference>
<feature type="transmembrane region" description="Helical" evidence="8">
    <location>
        <begin position="348"/>
        <end position="368"/>
    </location>
</feature>
<dbReference type="InterPro" id="IPR020846">
    <property type="entry name" value="MFS_dom"/>
</dbReference>
<keyword evidence="11" id="KW-1185">Reference proteome</keyword>
<feature type="transmembrane region" description="Helical" evidence="8">
    <location>
        <begin position="114"/>
        <end position="131"/>
    </location>
</feature>
<dbReference type="SUPFAM" id="SSF103473">
    <property type="entry name" value="MFS general substrate transporter"/>
    <property type="match status" value="1"/>
</dbReference>
<name>A0A2J6SB25_HYAVF</name>
<evidence type="ECO:0000256" key="7">
    <source>
        <dbReference type="RuleBase" id="RU003346"/>
    </source>
</evidence>
<dbReference type="GO" id="GO:0016020">
    <property type="term" value="C:membrane"/>
    <property type="evidence" value="ECO:0007669"/>
    <property type="project" value="UniProtKB-SubCell"/>
</dbReference>
<evidence type="ECO:0000256" key="8">
    <source>
        <dbReference type="SAM" id="Phobius"/>
    </source>
</evidence>
<dbReference type="PANTHER" id="PTHR48022">
    <property type="entry name" value="PLASTIDIC GLUCOSE TRANSPORTER 4"/>
    <property type="match status" value="1"/>
</dbReference>
<feature type="transmembrane region" description="Helical" evidence="8">
    <location>
        <begin position="266"/>
        <end position="294"/>
    </location>
</feature>
<comment type="similarity">
    <text evidence="2 7">Belongs to the major facilitator superfamily. Sugar transporter (TC 2.A.1.1) family.</text>
</comment>
<feature type="transmembrane region" description="Helical" evidence="8">
    <location>
        <begin position="175"/>
        <end position="196"/>
    </location>
</feature>
<evidence type="ECO:0000313" key="11">
    <source>
        <dbReference type="Proteomes" id="UP000235786"/>
    </source>
</evidence>
<feature type="transmembrane region" description="Helical" evidence="8">
    <location>
        <begin position="418"/>
        <end position="441"/>
    </location>
</feature>
<dbReference type="Pfam" id="PF00083">
    <property type="entry name" value="Sugar_tr"/>
    <property type="match status" value="1"/>
</dbReference>
<gene>
    <name evidence="10" type="ORF">L207DRAFT_628510</name>
</gene>
<evidence type="ECO:0000256" key="2">
    <source>
        <dbReference type="ARBA" id="ARBA00010992"/>
    </source>
</evidence>
<dbReference type="Proteomes" id="UP000235786">
    <property type="component" value="Unassembled WGS sequence"/>
</dbReference>
<proteinExistence type="inferred from homology"/>
<evidence type="ECO:0000256" key="1">
    <source>
        <dbReference type="ARBA" id="ARBA00004141"/>
    </source>
</evidence>
<dbReference type="OrthoDB" id="6612291at2759"/>
<evidence type="ECO:0000256" key="4">
    <source>
        <dbReference type="ARBA" id="ARBA00022692"/>
    </source>
</evidence>
<feature type="transmembrane region" description="Helical" evidence="8">
    <location>
        <begin position="85"/>
        <end position="108"/>
    </location>
</feature>